<reference evidence="8 9" key="1">
    <citation type="journal article" date="2019" name="Mar. Drugs">
        <title>Comparative Genomics and CAZyme Genome Repertoires of Marine Zobellia amurskyensis KMM 3526(T) and Zobellia laminariae KMM 3676(T).</title>
        <authorList>
            <person name="Chernysheva N."/>
            <person name="Bystritskaya E."/>
            <person name="Stenkova A."/>
            <person name="Golovkin I."/>
            <person name="Nedashkovskaya O."/>
            <person name="Isaeva M."/>
        </authorList>
    </citation>
    <scope>NUCLEOTIDE SEQUENCE [LARGE SCALE GENOMIC DNA]</scope>
    <source>
        <strain evidence="8 9">KMM 3526</strain>
    </source>
</reference>
<keyword evidence="9" id="KW-1185">Reference proteome</keyword>
<gene>
    <name evidence="8" type="ORF">D9O36_10325</name>
</gene>
<dbReference type="Pfam" id="PF07980">
    <property type="entry name" value="SusD_RagB"/>
    <property type="match status" value="1"/>
</dbReference>
<dbReference type="AlphaFoldDB" id="A0A7X2ZTR5"/>
<feature type="domain" description="SusD-like N-terminal" evidence="7">
    <location>
        <begin position="94"/>
        <end position="209"/>
    </location>
</feature>
<comment type="caution">
    <text evidence="8">The sequence shown here is derived from an EMBL/GenBank/DDBJ whole genome shotgun (WGS) entry which is preliminary data.</text>
</comment>
<keyword evidence="3" id="KW-0732">Signal</keyword>
<evidence type="ECO:0000259" key="6">
    <source>
        <dbReference type="Pfam" id="PF07980"/>
    </source>
</evidence>
<evidence type="ECO:0000256" key="1">
    <source>
        <dbReference type="ARBA" id="ARBA00004442"/>
    </source>
</evidence>
<evidence type="ECO:0000313" key="9">
    <source>
        <dbReference type="Proteomes" id="UP000540519"/>
    </source>
</evidence>
<comment type="similarity">
    <text evidence="2">Belongs to the SusD family.</text>
</comment>
<dbReference type="Pfam" id="PF14322">
    <property type="entry name" value="SusD-like_3"/>
    <property type="match status" value="1"/>
</dbReference>
<evidence type="ECO:0000313" key="8">
    <source>
        <dbReference type="EMBL" id="MUH36238.1"/>
    </source>
</evidence>
<comment type="subcellular location">
    <subcellularLocation>
        <location evidence="1">Cell outer membrane</location>
    </subcellularLocation>
</comment>
<organism evidence="8 9">
    <name type="scientific">Zobellia amurskyensis</name>
    <dbReference type="NCBI Taxonomy" id="248905"/>
    <lineage>
        <taxon>Bacteria</taxon>
        <taxon>Pseudomonadati</taxon>
        <taxon>Bacteroidota</taxon>
        <taxon>Flavobacteriia</taxon>
        <taxon>Flavobacteriales</taxon>
        <taxon>Flavobacteriaceae</taxon>
        <taxon>Zobellia</taxon>
    </lineage>
</organism>
<feature type="domain" description="RagB/SusD" evidence="6">
    <location>
        <begin position="334"/>
        <end position="596"/>
    </location>
</feature>
<evidence type="ECO:0000256" key="2">
    <source>
        <dbReference type="ARBA" id="ARBA00006275"/>
    </source>
</evidence>
<dbReference type="Proteomes" id="UP000540519">
    <property type="component" value="Unassembled WGS sequence"/>
</dbReference>
<evidence type="ECO:0000256" key="4">
    <source>
        <dbReference type="ARBA" id="ARBA00023136"/>
    </source>
</evidence>
<name>A0A7X2ZTR5_9FLAO</name>
<protein>
    <submittedName>
        <fullName evidence="8">RagB/SusD family nutrient uptake outer membrane protein</fullName>
    </submittedName>
</protein>
<dbReference type="GO" id="GO:0009279">
    <property type="term" value="C:cell outer membrane"/>
    <property type="evidence" value="ECO:0007669"/>
    <property type="project" value="UniProtKB-SubCell"/>
</dbReference>
<evidence type="ECO:0000259" key="7">
    <source>
        <dbReference type="Pfam" id="PF14322"/>
    </source>
</evidence>
<dbReference type="InterPro" id="IPR033985">
    <property type="entry name" value="SusD-like_N"/>
</dbReference>
<dbReference type="InterPro" id="IPR012944">
    <property type="entry name" value="SusD_RagB_dom"/>
</dbReference>
<dbReference type="Gene3D" id="1.25.40.390">
    <property type="match status" value="1"/>
</dbReference>
<accession>A0A7X2ZTR5</accession>
<evidence type="ECO:0000256" key="3">
    <source>
        <dbReference type="ARBA" id="ARBA00022729"/>
    </source>
</evidence>
<keyword evidence="5" id="KW-0998">Cell outer membrane</keyword>
<dbReference type="SUPFAM" id="SSF48452">
    <property type="entry name" value="TPR-like"/>
    <property type="match status" value="1"/>
</dbReference>
<proteinExistence type="inferred from homology"/>
<sequence length="596" mass="68050">MAYNLSTLKLKIMLPKSLYFVLVLFCLGCDDQLDKEPDFISENTVFEDEGLTNSYVADLYLNMNFQEIGGFGNVGIGLFAAAGAEHINFANWQYPNLSYSRQYTEVTGPGNLDRWPYFNIRNMNILLRDLPNSVSLEEDFIRTTMAEVRFLRAYEYFEMVKRYGGVPLITTVQDQDDSDEVLFPSRATEKEIYDFIYNELAEILPDLSEVKTGANGRVDRFTALMLQSRAMLYAASIANFGEEQINGIVGVPSASAQDYYKKSYDASKEVIDSQLFQLIDEGDDKAANFASIFLNEGTGNNEIIFAERFEPFIKGHSLDWLANPDGLGLEWNSNFPVLYDFVENFDFIDGRTGSSISREDLTLENEWDVTDFFGNRDPRFVASVFYPETTWKGQKIYFHSSSLVNGEVVNGTGTILTKQNGEEIPATAAARNVRNTALLLRKRLDPTNIATQSENSGQDFYVFRYAETLLNLAEAAYYLGNSGEALTMVNMVRERAGMPLRSEITEDFIRQERQVELAFEEHRFWDLIRWRVATEVLGNVRTKGLVFRYNLDTDMYNITLKNAEGDIRQFGEERYYLPFSQERLAENPNLVQNPGY</sequence>
<evidence type="ECO:0000256" key="5">
    <source>
        <dbReference type="ARBA" id="ARBA00023237"/>
    </source>
</evidence>
<dbReference type="EMBL" id="RCNR01000016">
    <property type="protein sequence ID" value="MUH36238.1"/>
    <property type="molecule type" value="Genomic_DNA"/>
</dbReference>
<keyword evidence="4" id="KW-0472">Membrane</keyword>
<dbReference type="InterPro" id="IPR011990">
    <property type="entry name" value="TPR-like_helical_dom_sf"/>
</dbReference>